<gene>
    <name evidence="2" type="ORF">J2S73_000552</name>
</gene>
<organism evidence="2 3">
    <name type="scientific">Amorphus orientalis</name>
    <dbReference type="NCBI Taxonomy" id="649198"/>
    <lineage>
        <taxon>Bacteria</taxon>
        <taxon>Pseudomonadati</taxon>
        <taxon>Pseudomonadota</taxon>
        <taxon>Alphaproteobacteria</taxon>
        <taxon>Hyphomicrobiales</taxon>
        <taxon>Amorphaceae</taxon>
        <taxon>Amorphus</taxon>
    </lineage>
</organism>
<evidence type="ECO:0000313" key="2">
    <source>
        <dbReference type="EMBL" id="MDQ0314115.1"/>
    </source>
</evidence>
<keyword evidence="3" id="KW-1185">Reference proteome</keyword>
<accession>A0AAE4ARQ4</accession>
<sequence>MADIDQESRVRVDLTAVVISVHERSPLVLTVEQAPAPALPSGPLRSEHRTLQAGLRSWVEKQTGYRLGYVEQLYTFGDRTAAGPEASEHFAHRRVSIAYLALVQSPGKRAPIQGQWRPWYDFLPWEDRRDGDPHALDTVMAELEGWRRAAPDPSRAERIRLAFASEGGAWDEERALERYELLYEAGLVREAAADRGTGEPDMPAGLPGIAMTSDHRRIVATAVSRLRAKIKYRPVLFELMPPSFTLSELQQTAEALSGVPLHKQNFRRLVAGQGLVEETGEIAERTGGRPARLVRFRKDVMLERPAPGVRVTASRRASYP</sequence>
<dbReference type="AlphaFoldDB" id="A0AAE4ARQ4"/>
<proteinExistence type="predicted"/>
<dbReference type="InterPro" id="IPR011213">
    <property type="entry name" value="NMN_biosyn"/>
</dbReference>
<dbReference type="PIRSF" id="PIRSF019423">
    <property type="entry name" value="NMN_biosyn"/>
    <property type="match status" value="1"/>
</dbReference>
<protein>
    <recommendedName>
        <fullName evidence="1">NrtR DNA-binding winged helix domain-containing protein</fullName>
    </recommendedName>
</protein>
<evidence type="ECO:0000313" key="3">
    <source>
        <dbReference type="Proteomes" id="UP001229244"/>
    </source>
</evidence>
<dbReference type="InterPro" id="IPR036390">
    <property type="entry name" value="WH_DNA-bd_sf"/>
</dbReference>
<comment type="caution">
    <text evidence="2">The sequence shown here is derived from an EMBL/GenBank/DDBJ whole genome shotgun (WGS) entry which is preliminary data.</text>
</comment>
<dbReference type="InterPro" id="IPR015797">
    <property type="entry name" value="NUDIX_hydrolase-like_dom_sf"/>
</dbReference>
<feature type="domain" description="NrtR DNA-binding winged helix" evidence="1">
    <location>
        <begin position="237"/>
        <end position="296"/>
    </location>
</feature>
<dbReference type="SUPFAM" id="SSF55811">
    <property type="entry name" value="Nudix"/>
    <property type="match status" value="1"/>
</dbReference>
<dbReference type="Pfam" id="PF21906">
    <property type="entry name" value="WHD_NrtR"/>
    <property type="match status" value="1"/>
</dbReference>
<reference evidence="2" key="1">
    <citation type="submission" date="2023-07" db="EMBL/GenBank/DDBJ databases">
        <title>Genomic Encyclopedia of Type Strains, Phase IV (KMG-IV): sequencing the most valuable type-strain genomes for metagenomic binning, comparative biology and taxonomic classification.</title>
        <authorList>
            <person name="Goeker M."/>
        </authorList>
    </citation>
    <scope>NUCLEOTIDE SEQUENCE</scope>
    <source>
        <strain evidence="2">DSM 21202</strain>
    </source>
</reference>
<evidence type="ECO:0000259" key="1">
    <source>
        <dbReference type="Pfam" id="PF21906"/>
    </source>
</evidence>
<dbReference type="EMBL" id="JAUSUL010000001">
    <property type="protein sequence ID" value="MDQ0314115.1"/>
    <property type="molecule type" value="Genomic_DNA"/>
</dbReference>
<dbReference type="Proteomes" id="UP001229244">
    <property type="component" value="Unassembled WGS sequence"/>
</dbReference>
<name>A0AAE4ARQ4_9HYPH</name>
<dbReference type="InterPro" id="IPR036388">
    <property type="entry name" value="WH-like_DNA-bd_sf"/>
</dbReference>
<dbReference type="SUPFAM" id="SSF46785">
    <property type="entry name" value="Winged helix' DNA-binding domain"/>
    <property type="match status" value="1"/>
</dbReference>
<dbReference type="InterPro" id="IPR054105">
    <property type="entry name" value="WHD_NrtR"/>
</dbReference>
<dbReference type="Gene3D" id="1.10.10.10">
    <property type="entry name" value="Winged helix-like DNA-binding domain superfamily/Winged helix DNA-binding domain"/>
    <property type="match status" value="1"/>
</dbReference>
<dbReference type="Gene3D" id="3.90.79.10">
    <property type="entry name" value="Nucleoside Triphosphate Pyrophosphohydrolase"/>
    <property type="match status" value="1"/>
</dbReference>
<dbReference type="RefSeq" id="WP_306883899.1">
    <property type="nucleotide sequence ID" value="NZ_JAUSUL010000001.1"/>
</dbReference>